<proteinExistence type="predicted"/>
<gene>
    <name evidence="1" type="ordered locus">BcerKBAB4_2130</name>
</gene>
<dbReference type="AlphaFoldDB" id="A9VU38"/>
<dbReference type="EMBL" id="CP000903">
    <property type="protein sequence ID" value="ABY43354.1"/>
    <property type="molecule type" value="Genomic_DNA"/>
</dbReference>
<reference evidence="1 2" key="1">
    <citation type="journal article" date="2008" name="Chem. Biol. Interact.">
        <title>Extending the Bacillus cereus group genomics to putative food-borne pathogens of different toxicity.</title>
        <authorList>
            <person name="Lapidus A."/>
            <person name="Goltsman E."/>
            <person name="Auger S."/>
            <person name="Galleron N."/>
            <person name="Segurens B."/>
            <person name="Dossat C."/>
            <person name="Land M.L."/>
            <person name="Broussolle V."/>
            <person name="Brillard J."/>
            <person name="Guinebretiere M.H."/>
            <person name="Sanchis V."/>
            <person name="Nguen-The C."/>
            <person name="Lereclus D."/>
            <person name="Richardson P."/>
            <person name="Wincker P."/>
            <person name="Weissenbach J."/>
            <person name="Ehrlich S.D."/>
            <person name="Sorokin A."/>
        </authorList>
    </citation>
    <scope>NUCLEOTIDE SEQUENCE [LARGE SCALE GENOMIC DNA]</scope>
    <source>
        <strain evidence="1 2">KBAB4</strain>
    </source>
</reference>
<dbReference type="HOGENOM" id="CLU_1831166_0_0_9"/>
<evidence type="ECO:0000313" key="1">
    <source>
        <dbReference type="EMBL" id="ABY43354.1"/>
    </source>
</evidence>
<accession>A9VU38</accession>
<dbReference type="Proteomes" id="UP000002154">
    <property type="component" value="Chromosome"/>
</dbReference>
<protein>
    <recommendedName>
        <fullName evidence="3">Zinc-finger domain-containing protein</fullName>
    </recommendedName>
</protein>
<dbReference type="KEGG" id="bwe:BcerKBAB4_2130"/>
<evidence type="ECO:0008006" key="3">
    <source>
        <dbReference type="Google" id="ProtNLM"/>
    </source>
</evidence>
<organism evidence="1 2">
    <name type="scientific">Bacillus mycoides (strain KBAB4)</name>
    <name type="common">Bacillus weihenstephanensis</name>
    <dbReference type="NCBI Taxonomy" id="315730"/>
    <lineage>
        <taxon>Bacteria</taxon>
        <taxon>Bacillati</taxon>
        <taxon>Bacillota</taxon>
        <taxon>Bacilli</taxon>
        <taxon>Bacillales</taxon>
        <taxon>Bacillaceae</taxon>
        <taxon>Bacillus</taxon>
        <taxon>Bacillus cereus group</taxon>
    </lineage>
</organism>
<sequence>MASIVNSVCEIIRLMSETKVERIQITYEIGDIIEQKCRRCYYNRSDNACFSISVCKNCPTGQELRQLGRYFDTQPKEQGGKRKDKPIGLTPERVRELNQQGIPDKDISIMYDRSPSYVGKMKKEWKQAGIWRGPTIMREINRCRQ</sequence>
<evidence type="ECO:0000313" key="2">
    <source>
        <dbReference type="Proteomes" id="UP000002154"/>
    </source>
</evidence>
<name>A9VU38_BACMK</name>